<protein>
    <submittedName>
        <fullName evidence="1">(Mediterranean fruit fly) hypothetical protein</fullName>
    </submittedName>
</protein>
<sequence>MLLVCGVRSALHGSEGNYCRKYLNVNIFRRDRSTQQETIFFHNKNIKILKQNIQKRNLAKAKKKSLEAHIYVAVLPQKLRSLFSKLRKYMPTKSYLSTSEQWSNMVCGEYQECRQAVRKQNVRRASRDL</sequence>
<reference evidence="1" key="1">
    <citation type="submission" date="2020-11" db="EMBL/GenBank/DDBJ databases">
        <authorList>
            <person name="Whitehead M."/>
        </authorList>
    </citation>
    <scope>NUCLEOTIDE SEQUENCE</scope>
    <source>
        <strain evidence="1">EGII</strain>
    </source>
</reference>
<proteinExistence type="predicted"/>
<organism evidence="1 2">
    <name type="scientific">Ceratitis capitata</name>
    <name type="common">Mediterranean fruit fly</name>
    <name type="synonym">Tephritis capitata</name>
    <dbReference type="NCBI Taxonomy" id="7213"/>
    <lineage>
        <taxon>Eukaryota</taxon>
        <taxon>Metazoa</taxon>
        <taxon>Ecdysozoa</taxon>
        <taxon>Arthropoda</taxon>
        <taxon>Hexapoda</taxon>
        <taxon>Insecta</taxon>
        <taxon>Pterygota</taxon>
        <taxon>Neoptera</taxon>
        <taxon>Endopterygota</taxon>
        <taxon>Diptera</taxon>
        <taxon>Brachycera</taxon>
        <taxon>Muscomorpha</taxon>
        <taxon>Tephritoidea</taxon>
        <taxon>Tephritidae</taxon>
        <taxon>Ceratitis</taxon>
        <taxon>Ceratitis</taxon>
    </lineage>
</organism>
<comment type="caution">
    <text evidence="1">The sequence shown here is derived from an EMBL/GenBank/DDBJ whole genome shotgun (WGS) entry which is preliminary data.</text>
</comment>
<keyword evidence="2" id="KW-1185">Reference proteome</keyword>
<dbReference type="Proteomes" id="UP000606786">
    <property type="component" value="Unassembled WGS sequence"/>
</dbReference>
<dbReference type="AlphaFoldDB" id="A0A811U949"/>
<evidence type="ECO:0000313" key="2">
    <source>
        <dbReference type="Proteomes" id="UP000606786"/>
    </source>
</evidence>
<dbReference type="EMBL" id="CAJHJT010000001">
    <property type="protein sequence ID" value="CAD6995020.1"/>
    <property type="molecule type" value="Genomic_DNA"/>
</dbReference>
<accession>A0A811U949</accession>
<evidence type="ECO:0000313" key="1">
    <source>
        <dbReference type="EMBL" id="CAD6995020.1"/>
    </source>
</evidence>
<gene>
    <name evidence="1" type="ORF">CCAP1982_LOCUS3750</name>
</gene>
<name>A0A811U949_CERCA</name>